<sequence>MIRARRGQSILEYVIVFAVIIAAILAIAKLSIKPAVEEGYKQAGTAMTNAAKKISTQPFAK</sequence>
<dbReference type="EMBL" id="PCWA01000082">
    <property type="protein sequence ID" value="PIQ88940.1"/>
    <property type="molecule type" value="Genomic_DNA"/>
</dbReference>
<name>A0A2H0LWZ3_9BACT</name>
<keyword evidence="1" id="KW-0812">Transmembrane</keyword>
<dbReference type="Proteomes" id="UP000229641">
    <property type="component" value="Unassembled WGS sequence"/>
</dbReference>
<dbReference type="AlphaFoldDB" id="A0A2H0LWZ3"/>
<organism evidence="2 3">
    <name type="scientific">Candidatus Ghiorseimicrobium undicola</name>
    <dbReference type="NCBI Taxonomy" id="1974746"/>
    <lineage>
        <taxon>Bacteria</taxon>
        <taxon>Pseudomonadati</taxon>
        <taxon>Candidatus Omnitrophota</taxon>
        <taxon>Candidatus Ghiorseimicrobium</taxon>
    </lineage>
</organism>
<accession>A0A2H0LWZ3</accession>
<keyword evidence="1" id="KW-0472">Membrane</keyword>
<protein>
    <submittedName>
        <fullName evidence="2">Uncharacterized protein</fullName>
    </submittedName>
</protein>
<gene>
    <name evidence="2" type="ORF">COV72_05715</name>
</gene>
<feature type="transmembrane region" description="Helical" evidence="1">
    <location>
        <begin position="12"/>
        <end position="32"/>
    </location>
</feature>
<keyword evidence="1" id="KW-1133">Transmembrane helix</keyword>
<reference evidence="2 3" key="1">
    <citation type="submission" date="2017-09" db="EMBL/GenBank/DDBJ databases">
        <title>Depth-based differentiation of microbial function through sediment-hosted aquifers and enrichment of novel symbionts in the deep terrestrial subsurface.</title>
        <authorList>
            <person name="Probst A.J."/>
            <person name="Ladd B."/>
            <person name="Jarett J.K."/>
            <person name="Geller-Mcgrath D.E."/>
            <person name="Sieber C.M."/>
            <person name="Emerson J.B."/>
            <person name="Anantharaman K."/>
            <person name="Thomas B.C."/>
            <person name="Malmstrom R."/>
            <person name="Stieglmeier M."/>
            <person name="Klingl A."/>
            <person name="Woyke T."/>
            <person name="Ryan C.M."/>
            <person name="Banfield J.F."/>
        </authorList>
    </citation>
    <scope>NUCLEOTIDE SEQUENCE [LARGE SCALE GENOMIC DNA]</scope>
    <source>
        <strain evidence="2">CG11_big_fil_rev_8_21_14_0_20_42_13</strain>
    </source>
</reference>
<evidence type="ECO:0000256" key="1">
    <source>
        <dbReference type="SAM" id="Phobius"/>
    </source>
</evidence>
<evidence type="ECO:0000313" key="3">
    <source>
        <dbReference type="Proteomes" id="UP000229641"/>
    </source>
</evidence>
<evidence type="ECO:0000313" key="2">
    <source>
        <dbReference type="EMBL" id="PIQ88940.1"/>
    </source>
</evidence>
<proteinExistence type="predicted"/>
<comment type="caution">
    <text evidence="2">The sequence shown here is derived from an EMBL/GenBank/DDBJ whole genome shotgun (WGS) entry which is preliminary data.</text>
</comment>